<proteinExistence type="predicted"/>
<evidence type="ECO:0000313" key="2">
    <source>
        <dbReference type="Proteomes" id="UP000268059"/>
    </source>
</evidence>
<protein>
    <recommendedName>
        <fullName evidence="3">AAA domain-containing protein</fullName>
    </recommendedName>
</protein>
<dbReference type="AlphaFoldDB" id="A0A3G9JQX0"/>
<keyword evidence="2" id="KW-1185">Reference proteome</keyword>
<dbReference type="Proteomes" id="UP000268059">
    <property type="component" value="Chromosome"/>
</dbReference>
<evidence type="ECO:0000313" key="1">
    <source>
        <dbReference type="EMBL" id="BBH25204.1"/>
    </source>
</evidence>
<accession>A0A3G9JQX0</accession>
<dbReference type="InParanoid" id="A0A3G9JQX0"/>
<dbReference type="KEGG" id="ebm:SG0102_01380"/>
<organism evidence="1 2">
    <name type="scientific">Intestinibaculum porci</name>
    <dbReference type="NCBI Taxonomy" id="2487118"/>
    <lineage>
        <taxon>Bacteria</taxon>
        <taxon>Bacillati</taxon>
        <taxon>Bacillota</taxon>
        <taxon>Erysipelotrichia</taxon>
        <taxon>Erysipelotrichales</taxon>
        <taxon>Erysipelotrichaceae</taxon>
        <taxon>Intestinibaculum</taxon>
    </lineage>
</organism>
<name>A0A3G9JQX0_9FIRM</name>
<sequence length="208" mass="23682">MSSIASELEKDSSWIVLRINPHHDILQAIYDELYAAIVQLHLSFSAEINLGIFKAEMNHNSLPEYSVFNLKSLLEAVSQKEMKVLITIDEVINTPQMVEFAHQFQVYTMENLPIFFLGTGLYENIADLQNEKTLAFLYRAPKIFTTPLDISAMASSYQSVFQIPTHKALKLAQLTKGYAFAFQALGMFILNAKTLRPSMKSCLFMIRF</sequence>
<dbReference type="EMBL" id="AP019309">
    <property type="protein sequence ID" value="BBH25204.1"/>
    <property type="molecule type" value="Genomic_DNA"/>
</dbReference>
<reference evidence="1 2" key="1">
    <citation type="submission" date="2018-11" db="EMBL/GenBank/DDBJ databases">
        <title>Novel Erysipelotrichaceae bacterium isolated from small intestine of a swine.</title>
        <authorList>
            <person name="Kim J.S."/>
            <person name="Choe H."/>
            <person name="Lee Y.R."/>
            <person name="Kim K.M."/>
            <person name="Park D.S."/>
        </authorList>
    </citation>
    <scope>NUCLEOTIDE SEQUENCE [LARGE SCALE GENOMIC DNA]</scope>
    <source>
        <strain evidence="1 2">SG0102</strain>
    </source>
</reference>
<evidence type="ECO:0008006" key="3">
    <source>
        <dbReference type="Google" id="ProtNLM"/>
    </source>
</evidence>
<gene>
    <name evidence="1" type="ORF">SG0102_01380</name>
</gene>